<protein>
    <submittedName>
        <fullName evidence="3">Beta-glycosyltransferase</fullName>
    </submittedName>
</protein>
<comment type="similarity">
    <text evidence="1">Belongs to the glycosyltransferase 2 family.</text>
</comment>
<gene>
    <name evidence="3" type="ORF">T260_00010</name>
</gene>
<organism evidence="3 4">
    <name type="scientific">Geobacillus thermopakistaniensis (strain MAS1)</name>
    <dbReference type="NCBI Taxonomy" id="1408282"/>
    <lineage>
        <taxon>Bacteria</taxon>
        <taxon>Bacillati</taxon>
        <taxon>Bacillota</taxon>
        <taxon>Bacilli</taxon>
        <taxon>Bacillales</taxon>
        <taxon>Anoxybacillaceae</taxon>
        <taxon>Geobacillus</taxon>
    </lineage>
</organism>
<keyword evidence="4" id="KW-1185">Reference proteome</keyword>
<dbReference type="CDD" id="cd00761">
    <property type="entry name" value="Glyco_tranf_GTA_type"/>
    <property type="match status" value="1"/>
</dbReference>
<evidence type="ECO:0000256" key="1">
    <source>
        <dbReference type="ARBA" id="ARBA00006739"/>
    </source>
</evidence>
<dbReference type="GO" id="GO:0016758">
    <property type="term" value="F:hexosyltransferase activity"/>
    <property type="evidence" value="ECO:0007669"/>
    <property type="project" value="UniProtKB-ARBA"/>
</dbReference>
<evidence type="ECO:0000259" key="2">
    <source>
        <dbReference type="Pfam" id="PF00535"/>
    </source>
</evidence>
<dbReference type="InterPro" id="IPR001173">
    <property type="entry name" value="Glyco_trans_2-like"/>
</dbReference>
<name>A0A7U9P7V4_GEOTM</name>
<feature type="domain" description="Glycosyltransferase 2-like" evidence="2">
    <location>
        <begin position="7"/>
        <end position="170"/>
    </location>
</feature>
<proteinExistence type="inferred from homology"/>
<dbReference type="AlphaFoldDB" id="A0A7U9P7V4"/>
<dbReference type="SUPFAM" id="SSF53448">
    <property type="entry name" value="Nucleotide-diphospho-sugar transferases"/>
    <property type="match status" value="1"/>
</dbReference>
<dbReference type="PANTHER" id="PTHR22916:SF3">
    <property type="entry name" value="UDP-GLCNAC:BETAGAL BETA-1,3-N-ACETYLGLUCOSAMINYLTRANSFERASE-LIKE PROTEIN 1"/>
    <property type="match status" value="1"/>
</dbReference>
<dbReference type="Pfam" id="PF00535">
    <property type="entry name" value="Glycos_transf_2"/>
    <property type="match status" value="1"/>
</dbReference>
<dbReference type="EMBL" id="AYSF01000001">
    <property type="protein sequence ID" value="ESU73770.1"/>
    <property type="molecule type" value="Genomic_DNA"/>
</dbReference>
<dbReference type="Gene3D" id="3.90.550.10">
    <property type="entry name" value="Spore Coat Polysaccharide Biosynthesis Protein SpsA, Chain A"/>
    <property type="match status" value="1"/>
</dbReference>
<reference evidence="3 4" key="1">
    <citation type="journal article" date="2014" name="Genome Announc.">
        <title>Draft Genome Sequence of Geobacillus thermopakistaniensis Strain MAS1.</title>
        <authorList>
            <person name="Siddiqui M.A."/>
            <person name="Rashid N."/>
            <person name="Ayyampalayam S."/>
            <person name="Whitman W.B."/>
        </authorList>
    </citation>
    <scope>NUCLEOTIDE SEQUENCE [LARGE SCALE GENOMIC DNA]</scope>
    <source>
        <strain evidence="3 4">MAS1</strain>
    </source>
</reference>
<dbReference type="PANTHER" id="PTHR22916">
    <property type="entry name" value="GLYCOSYLTRANSFERASE"/>
    <property type="match status" value="1"/>
</dbReference>
<evidence type="ECO:0000313" key="3">
    <source>
        <dbReference type="EMBL" id="ESU73770.1"/>
    </source>
</evidence>
<dbReference type="Proteomes" id="UP000018339">
    <property type="component" value="Unassembled WGS sequence"/>
</dbReference>
<sequence>MDKINLTIFTPTYNRGYILKNCYESLCRQINKNFIWLIVDDGSTDNTEELVNTWIKENRIKIVYIKQKNAGKHVAHNTGVLNCNTEMFVCVDSDDYLTDDAVKVIYDNWGYIKLNNSLAGMIALRGHNHQEALGTRMPKGINKCKISDLYQKYGFKGDTMMVFKTDILKRNLFPVFEGEKFVTEAVIYDKIDQNYEMMLLDKILYICEYLEDGYSRNIQEVHRKNPIGYIYFLTQRIEFAKNRSERYRAVANYLAGCWSVKYKHPIKNSNYKMLCILAFPKAIYIYIKRSIKIFFMKLKFWFD</sequence>
<comment type="caution">
    <text evidence="3">The sequence shown here is derived from an EMBL/GenBank/DDBJ whole genome shotgun (WGS) entry which is preliminary data.</text>
</comment>
<dbReference type="InterPro" id="IPR029044">
    <property type="entry name" value="Nucleotide-diphossugar_trans"/>
</dbReference>
<evidence type="ECO:0000313" key="4">
    <source>
        <dbReference type="Proteomes" id="UP000018339"/>
    </source>
</evidence>
<accession>A0A7U9P7V4</accession>
<dbReference type="RefSeq" id="WP_023633267.1">
    <property type="nucleotide sequence ID" value="NZ_AYSF01000001.1"/>
</dbReference>